<organism evidence="1 2">
    <name type="scientific">Populus trichocarpa</name>
    <name type="common">Western balsam poplar</name>
    <name type="synonym">Populus balsamifera subsp. trichocarpa</name>
    <dbReference type="NCBI Taxonomy" id="3694"/>
    <lineage>
        <taxon>Eukaryota</taxon>
        <taxon>Viridiplantae</taxon>
        <taxon>Streptophyta</taxon>
        <taxon>Embryophyta</taxon>
        <taxon>Tracheophyta</taxon>
        <taxon>Spermatophyta</taxon>
        <taxon>Magnoliopsida</taxon>
        <taxon>eudicotyledons</taxon>
        <taxon>Gunneridae</taxon>
        <taxon>Pentapetalae</taxon>
        <taxon>rosids</taxon>
        <taxon>fabids</taxon>
        <taxon>Malpighiales</taxon>
        <taxon>Salicaceae</taxon>
        <taxon>Saliceae</taxon>
        <taxon>Populus</taxon>
    </lineage>
</organism>
<evidence type="ECO:0000313" key="1">
    <source>
        <dbReference type="EMBL" id="PNT05908.1"/>
    </source>
</evidence>
<protein>
    <submittedName>
        <fullName evidence="1">Uncharacterized protein</fullName>
    </submittedName>
</protein>
<sequence length="75" mass="8630">MACFYQSQMWVTFPIQMRTPYQVQTIEEEEAISPICDYAAVLMNVVITSSSLVLLLKEYGSKFSSDQDKQRATRI</sequence>
<proteinExistence type="predicted"/>
<name>A0A2K1XYQ2_POPTR</name>
<reference evidence="1 2" key="1">
    <citation type="journal article" date="2006" name="Science">
        <title>The genome of black cottonwood, Populus trichocarpa (Torr. &amp; Gray).</title>
        <authorList>
            <person name="Tuskan G.A."/>
            <person name="Difazio S."/>
            <person name="Jansson S."/>
            <person name="Bohlmann J."/>
            <person name="Grigoriev I."/>
            <person name="Hellsten U."/>
            <person name="Putnam N."/>
            <person name="Ralph S."/>
            <person name="Rombauts S."/>
            <person name="Salamov A."/>
            <person name="Schein J."/>
            <person name="Sterck L."/>
            <person name="Aerts A."/>
            <person name="Bhalerao R.R."/>
            <person name="Bhalerao R.P."/>
            <person name="Blaudez D."/>
            <person name="Boerjan W."/>
            <person name="Brun A."/>
            <person name="Brunner A."/>
            <person name="Busov V."/>
            <person name="Campbell M."/>
            <person name="Carlson J."/>
            <person name="Chalot M."/>
            <person name="Chapman J."/>
            <person name="Chen G.L."/>
            <person name="Cooper D."/>
            <person name="Coutinho P.M."/>
            <person name="Couturier J."/>
            <person name="Covert S."/>
            <person name="Cronk Q."/>
            <person name="Cunningham R."/>
            <person name="Davis J."/>
            <person name="Degroeve S."/>
            <person name="Dejardin A."/>
            <person name="Depamphilis C."/>
            <person name="Detter J."/>
            <person name="Dirks B."/>
            <person name="Dubchak I."/>
            <person name="Duplessis S."/>
            <person name="Ehlting J."/>
            <person name="Ellis B."/>
            <person name="Gendler K."/>
            <person name="Goodstein D."/>
            <person name="Gribskov M."/>
            <person name="Grimwood J."/>
            <person name="Groover A."/>
            <person name="Gunter L."/>
            <person name="Hamberger B."/>
            <person name="Heinze B."/>
            <person name="Helariutta Y."/>
            <person name="Henrissat B."/>
            <person name="Holligan D."/>
            <person name="Holt R."/>
            <person name="Huang W."/>
            <person name="Islam-Faridi N."/>
            <person name="Jones S."/>
            <person name="Jones-Rhoades M."/>
            <person name="Jorgensen R."/>
            <person name="Joshi C."/>
            <person name="Kangasjarvi J."/>
            <person name="Karlsson J."/>
            <person name="Kelleher C."/>
            <person name="Kirkpatrick R."/>
            <person name="Kirst M."/>
            <person name="Kohler A."/>
            <person name="Kalluri U."/>
            <person name="Larimer F."/>
            <person name="Leebens-Mack J."/>
            <person name="Leple J.C."/>
            <person name="Locascio P."/>
            <person name="Lou Y."/>
            <person name="Lucas S."/>
            <person name="Martin F."/>
            <person name="Montanini B."/>
            <person name="Napoli C."/>
            <person name="Nelson D.R."/>
            <person name="Nelson C."/>
            <person name="Nieminen K."/>
            <person name="Nilsson O."/>
            <person name="Pereda V."/>
            <person name="Peter G."/>
            <person name="Philippe R."/>
            <person name="Pilate G."/>
            <person name="Poliakov A."/>
            <person name="Razumovskaya J."/>
            <person name="Richardson P."/>
            <person name="Rinaldi C."/>
            <person name="Ritland K."/>
            <person name="Rouze P."/>
            <person name="Ryaboy D."/>
            <person name="Schmutz J."/>
            <person name="Schrader J."/>
            <person name="Segerman B."/>
            <person name="Shin H."/>
            <person name="Siddiqui A."/>
            <person name="Sterky F."/>
            <person name="Terry A."/>
            <person name="Tsai C.J."/>
            <person name="Uberbacher E."/>
            <person name="Unneberg P."/>
            <person name="Vahala J."/>
            <person name="Wall K."/>
            <person name="Wessler S."/>
            <person name="Yang G."/>
            <person name="Yin T."/>
            <person name="Douglas C."/>
            <person name="Marra M."/>
            <person name="Sandberg G."/>
            <person name="Van de Peer Y."/>
            <person name="Rokhsar D."/>
        </authorList>
    </citation>
    <scope>NUCLEOTIDE SEQUENCE [LARGE SCALE GENOMIC DNA]</scope>
    <source>
        <strain evidence="2">cv. Nisqually</strain>
    </source>
</reference>
<accession>A0A2K1XYQ2</accession>
<evidence type="ECO:0000313" key="2">
    <source>
        <dbReference type="Proteomes" id="UP000006729"/>
    </source>
</evidence>
<dbReference type="EMBL" id="CM009302">
    <property type="protein sequence ID" value="PNT05908.1"/>
    <property type="molecule type" value="Genomic_DNA"/>
</dbReference>
<dbReference type="Proteomes" id="UP000006729">
    <property type="component" value="Chromosome 13"/>
</dbReference>
<keyword evidence="2" id="KW-1185">Reference proteome</keyword>
<gene>
    <name evidence="1" type="ORF">POPTR_013G002900</name>
</gene>
<dbReference type="InParanoid" id="A0A2K1XYQ2"/>
<dbReference type="AlphaFoldDB" id="A0A2K1XYQ2"/>